<comment type="function">
    <text evidence="3">Might act as an E3 ubiquitin-protein ligase, or as part of E3 complex, which accepts ubiquitin from specific E2 ubiquitin-conjugating enzymes and then transfers it to substrates.</text>
</comment>
<feature type="non-terminal residue" evidence="16">
    <location>
        <position position="1"/>
    </location>
</feature>
<organism evidence="16 17">
    <name type="scientific">Taxus chinensis</name>
    <name type="common">Chinese yew</name>
    <name type="synonym">Taxus wallichiana var. chinensis</name>
    <dbReference type="NCBI Taxonomy" id="29808"/>
    <lineage>
        <taxon>Eukaryota</taxon>
        <taxon>Viridiplantae</taxon>
        <taxon>Streptophyta</taxon>
        <taxon>Embryophyta</taxon>
        <taxon>Tracheophyta</taxon>
        <taxon>Spermatophyta</taxon>
        <taxon>Pinopsida</taxon>
        <taxon>Pinidae</taxon>
        <taxon>Conifers II</taxon>
        <taxon>Cupressales</taxon>
        <taxon>Taxaceae</taxon>
        <taxon>Taxus</taxon>
    </lineage>
</organism>
<dbReference type="EMBL" id="JAHRHJ020000006">
    <property type="protein sequence ID" value="KAH9311585.1"/>
    <property type="molecule type" value="Genomic_DNA"/>
</dbReference>
<feature type="domain" description="RING-type" evidence="14">
    <location>
        <begin position="313"/>
        <end position="357"/>
    </location>
</feature>
<keyword evidence="9 12" id="KW-0863">Zinc-finger</keyword>
<dbReference type="FunFam" id="1.20.120.1750:FF:000019">
    <property type="entry name" value="RBR-type E3 ubiquitin transferase"/>
    <property type="match status" value="1"/>
</dbReference>
<evidence type="ECO:0000256" key="3">
    <source>
        <dbReference type="ARBA" id="ARBA00003976"/>
    </source>
</evidence>
<proteinExistence type="inferred from homology"/>
<comment type="similarity">
    <text evidence="4">Belongs to the RBR family. Ariadne subfamily.</text>
</comment>
<dbReference type="GO" id="GO:0004523">
    <property type="term" value="F:RNA-DNA hybrid ribonuclease activity"/>
    <property type="evidence" value="ECO:0007669"/>
    <property type="project" value="InterPro"/>
</dbReference>
<dbReference type="GO" id="GO:0016567">
    <property type="term" value="P:protein ubiquitination"/>
    <property type="evidence" value="ECO:0007669"/>
    <property type="project" value="InterPro"/>
</dbReference>
<evidence type="ECO:0000256" key="13">
    <source>
        <dbReference type="SAM" id="Coils"/>
    </source>
</evidence>
<dbReference type="PANTHER" id="PTHR11685">
    <property type="entry name" value="RBR FAMILY RING FINGER AND IBR DOMAIN-CONTAINING"/>
    <property type="match status" value="1"/>
</dbReference>
<dbReference type="EC" id="2.3.2.31" evidence="5"/>
<evidence type="ECO:0000256" key="1">
    <source>
        <dbReference type="ARBA" id="ARBA00001798"/>
    </source>
</evidence>
<gene>
    <name evidence="16" type="ORF">KI387_026620</name>
</gene>
<dbReference type="CDD" id="cd22584">
    <property type="entry name" value="Rcat_RBR_unk"/>
    <property type="match status" value="1"/>
</dbReference>
<accession>A0AA38L8C0</accession>
<keyword evidence="10" id="KW-0833">Ubl conjugation pathway</keyword>
<dbReference type="GO" id="GO:0061630">
    <property type="term" value="F:ubiquitin protein ligase activity"/>
    <property type="evidence" value="ECO:0007669"/>
    <property type="project" value="UniProtKB-EC"/>
</dbReference>
<protein>
    <recommendedName>
        <fullName evidence="5">RBR-type E3 ubiquitin transferase</fullName>
        <ecNumber evidence="5">2.3.2.31</ecNumber>
    </recommendedName>
</protein>
<feature type="coiled-coil region" evidence="13">
    <location>
        <begin position="92"/>
        <end position="122"/>
    </location>
</feature>
<dbReference type="InterPro" id="IPR017907">
    <property type="entry name" value="Znf_RING_CS"/>
</dbReference>
<evidence type="ECO:0000256" key="2">
    <source>
        <dbReference type="ARBA" id="ARBA00001947"/>
    </source>
</evidence>
<dbReference type="Pfam" id="PF01485">
    <property type="entry name" value="IBR"/>
    <property type="match status" value="2"/>
</dbReference>
<dbReference type="GO" id="GO:0003676">
    <property type="term" value="F:nucleic acid binding"/>
    <property type="evidence" value="ECO:0007669"/>
    <property type="project" value="InterPro"/>
</dbReference>
<evidence type="ECO:0000256" key="9">
    <source>
        <dbReference type="ARBA" id="ARBA00022771"/>
    </source>
</evidence>
<dbReference type="Proteomes" id="UP000824469">
    <property type="component" value="Unassembled WGS sequence"/>
</dbReference>
<dbReference type="InterPro" id="IPR002867">
    <property type="entry name" value="IBR_dom"/>
</dbReference>
<dbReference type="FunFam" id="3.30.420.10:FF:000076">
    <property type="entry name" value="RBR-type E3 ubiquitin transferase"/>
    <property type="match status" value="1"/>
</dbReference>
<keyword evidence="7" id="KW-0479">Metal-binding</keyword>
<name>A0AA38L8C0_TAXCH</name>
<dbReference type="AlphaFoldDB" id="A0AA38L8C0"/>
<dbReference type="Gene3D" id="3.30.420.10">
    <property type="entry name" value="Ribonuclease H-like superfamily/Ribonuclease H"/>
    <property type="match status" value="1"/>
</dbReference>
<keyword evidence="13" id="KW-0175">Coiled coil</keyword>
<keyword evidence="8" id="KW-0677">Repeat</keyword>
<dbReference type="FunFam" id="3.30.40.10:FF:000230">
    <property type="entry name" value="RBR-type E3 ubiquitin transferase"/>
    <property type="match status" value="1"/>
</dbReference>
<evidence type="ECO:0000259" key="15">
    <source>
        <dbReference type="PROSITE" id="PS51873"/>
    </source>
</evidence>
<reference evidence="16 17" key="1">
    <citation type="journal article" date="2021" name="Nat. Plants">
        <title>The Taxus genome provides insights into paclitaxel biosynthesis.</title>
        <authorList>
            <person name="Xiong X."/>
            <person name="Gou J."/>
            <person name="Liao Q."/>
            <person name="Li Y."/>
            <person name="Zhou Q."/>
            <person name="Bi G."/>
            <person name="Li C."/>
            <person name="Du R."/>
            <person name="Wang X."/>
            <person name="Sun T."/>
            <person name="Guo L."/>
            <person name="Liang H."/>
            <person name="Lu P."/>
            <person name="Wu Y."/>
            <person name="Zhang Z."/>
            <person name="Ro D.K."/>
            <person name="Shang Y."/>
            <person name="Huang S."/>
            <person name="Yan J."/>
        </authorList>
    </citation>
    <scope>NUCLEOTIDE SEQUENCE [LARGE SCALE GENOMIC DNA]</scope>
    <source>
        <strain evidence="16">Ta-2019</strain>
    </source>
</reference>
<comment type="catalytic activity">
    <reaction evidence="1">
        <text>[E2 ubiquitin-conjugating enzyme]-S-ubiquitinyl-L-cysteine + [acceptor protein]-L-lysine = [E2 ubiquitin-conjugating enzyme]-L-cysteine + [acceptor protein]-N(6)-ubiquitinyl-L-lysine.</text>
        <dbReference type="EC" id="2.3.2.31"/>
    </reaction>
</comment>
<dbReference type="InterPro" id="IPR001841">
    <property type="entry name" value="Znf_RING"/>
</dbReference>
<evidence type="ECO:0000259" key="14">
    <source>
        <dbReference type="PROSITE" id="PS50089"/>
    </source>
</evidence>
<dbReference type="Gene3D" id="3.30.40.10">
    <property type="entry name" value="Zinc/RING finger domain, C3HC4 (zinc finger)"/>
    <property type="match status" value="1"/>
</dbReference>
<comment type="cofactor">
    <cofactor evidence="2">
        <name>Zn(2+)</name>
        <dbReference type="ChEBI" id="CHEBI:29105"/>
    </cofactor>
</comment>
<evidence type="ECO:0000256" key="10">
    <source>
        <dbReference type="ARBA" id="ARBA00022786"/>
    </source>
</evidence>
<evidence type="ECO:0000256" key="7">
    <source>
        <dbReference type="ARBA" id="ARBA00022723"/>
    </source>
</evidence>
<dbReference type="Pfam" id="PF13456">
    <property type="entry name" value="RVT_3"/>
    <property type="match status" value="1"/>
</dbReference>
<evidence type="ECO:0000256" key="4">
    <source>
        <dbReference type="ARBA" id="ARBA00005884"/>
    </source>
</evidence>
<evidence type="ECO:0000256" key="5">
    <source>
        <dbReference type="ARBA" id="ARBA00012251"/>
    </source>
</evidence>
<dbReference type="SMART" id="SM00647">
    <property type="entry name" value="IBR"/>
    <property type="match status" value="2"/>
</dbReference>
<dbReference type="InterPro" id="IPR013083">
    <property type="entry name" value="Znf_RING/FYVE/PHD"/>
</dbReference>
<dbReference type="InterPro" id="IPR012337">
    <property type="entry name" value="RNaseH-like_sf"/>
</dbReference>
<dbReference type="PROSITE" id="PS00518">
    <property type="entry name" value="ZF_RING_1"/>
    <property type="match status" value="1"/>
</dbReference>
<dbReference type="InterPro" id="IPR002156">
    <property type="entry name" value="RNaseH_domain"/>
</dbReference>
<dbReference type="InterPro" id="IPR031127">
    <property type="entry name" value="E3_UB_ligase_RBR"/>
</dbReference>
<evidence type="ECO:0000256" key="8">
    <source>
        <dbReference type="ARBA" id="ARBA00022737"/>
    </source>
</evidence>
<dbReference type="SUPFAM" id="SSF53098">
    <property type="entry name" value="Ribonuclease H-like"/>
    <property type="match status" value="1"/>
</dbReference>
<evidence type="ECO:0000313" key="16">
    <source>
        <dbReference type="EMBL" id="KAH9311585.1"/>
    </source>
</evidence>
<keyword evidence="6" id="KW-0808">Transferase</keyword>
<evidence type="ECO:0000256" key="12">
    <source>
        <dbReference type="PROSITE-ProRule" id="PRU00175"/>
    </source>
</evidence>
<dbReference type="InterPro" id="IPR036397">
    <property type="entry name" value="RNaseH_sf"/>
</dbReference>
<dbReference type="CDD" id="cd22582">
    <property type="entry name" value="BRcat_RBR_unk"/>
    <property type="match status" value="1"/>
</dbReference>
<dbReference type="SUPFAM" id="SSF57850">
    <property type="entry name" value="RING/U-box"/>
    <property type="match status" value="2"/>
</dbReference>
<sequence length="572" mass="65624">MANLDVNTASFQHMELSAAQSACSDLDYAFQLQLQEALAVSLATAQQPNNSASPSSSAPASAANTVFNGKQPALSEEEDEMKLLLKMQALEFEKYHQELADHEQATEEMRRLSQEIRRRNHDAQFARSIEDMAEGEWEDVGNDYEKPFEATQEERQFKLYFKGLVSCECVGEEQWEVFSGAGIAIYDPDDKLVLQVAKPLGLGLSRAPSEYMALTEGLKTAFSLGIRNVTAFGDSVQVHKQVTGSWSVRQRKISNLLQDVQDQLGKLDKVFMVLLTRCDNKLALTLAREAIDSQLSRRDQYSHEMEQSRKENCSICLEDNVIGQMHEVMTCHHRYCVSCMAQHVEVKLRHGRIPECPHEACNTRLTVDGCKIFLSSKWIEVLTKRLEEAAIPESDKVYCPYSDCSALTTKTAIHMLPQACSSSRPLMCKECLKCNRFFCIECRVPWHTNMSCQDYQGRAPQLYGVDAKLHLLAKDNRWRRCTKCKHMIELAEGCYHMTCRCGFEFCYVCGAEWKNKNQTCKCDLWEEHNIVQEPLTDDDDYYDSEEEYETDDEEYEYDHLYPHMYRLGHFDR</sequence>
<evidence type="ECO:0000256" key="11">
    <source>
        <dbReference type="ARBA" id="ARBA00022833"/>
    </source>
</evidence>
<dbReference type="OMA" id="CLQDTDM"/>
<dbReference type="PROSITE" id="PS51873">
    <property type="entry name" value="TRIAD"/>
    <property type="match status" value="1"/>
</dbReference>
<dbReference type="InterPro" id="IPR044066">
    <property type="entry name" value="TRIAD_supradom"/>
</dbReference>
<keyword evidence="11" id="KW-0862">Zinc</keyword>
<evidence type="ECO:0000313" key="17">
    <source>
        <dbReference type="Proteomes" id="UP000824469"/>
    </source>
</evidence>
<dbReference type="PROSITE" id="PS50089">
    <property type="entry name" value="ZF_RING_2"/>
    <property type="match status" value="1"/>
</dbReference>
<evidence type="ECO:0000256" key="6">
    <source>
        <dbReference type="ARBA" id="ARBA00022679"/>
    </source>
</evidence>
<dbReference type="GO" id="GO:0008270">
    <property type="term" value="F:zinc ion binding"/>
    <property type="evidence" value="ECO:0007669"/>
    <property type="project" value="UniProtKB-KW"/>
</dbReference>
<comment type="caution">
    <text evidence="16">The sequence shown here is derived from an EMBL/GenBank/DDBJ whole genome shotgun (WGS) entry which is preliminary data.</text>
</comment>
<dbReference type="Gene3D" id="1.20.120.1750">
    <property type="match status" value="1"/>
</dbReference>
<keyword evidence="17" id="KW-1185">Reference proteome</keyword>
<feature type="domain" description="RING-type" evidence="15">
    <location>
        <begin position="309"/>
        <end position="532"/>
    </location>
</feature>